<sequence>MDKHQQQHTNTKFLPNIKEAEIQAVFKDYEQLVKCYRWIRISGLLMIAIIGGYNFFIAGKRYTISEHNNIQNTMVFILGSIVLGLLVIAIVVLKRQGAVRKQIRGIAQKYNFPYREFKKEFNIALKSFYGGSGV</sequence>
<accession>A0A926JVC6</accession>
<name>A0A926JVC6_9FLAO</name>
<gene>
    <name evidence="2" type="ORF">IBL28_20040</name>
</gene>
<dbReference type="RefSeq" id="WP_187967395.1">
    <property type="nucleotide sequence ID" value="NZ_JACVDC010000100.1"/>
</dbReference>
<keyword evidence="1" id="KW-1133">Transmembrane helix</keyword>
<feature type="transmembrane region" description="Helical" evidence="1">
    <location>
        <begin position="38"/>
        <end position="58"/>
    </location>
</feature>
<keyword evidence="1" id="KW-0812">Transmembrane</keyword>
<protein>
    <submittedName>
        <fullName evidence="2">Uncharacterized protein</fullName>
    </submittedName>
</protein>
<reference evidence="2 3" key="1">
    <citation type="submission" date="2020-09" db="EMBL/GenBank/DDBJ databases">
        <title>Sinomicrobium weinanense sp. nov., a halophilic bacteria isolated from saline-alkali soil.</title>
        <authorList>
            <person name="Wu P."/>
            <person name="Ren H."/>
            <person name="Mei Y."/>
            <person name="Liang Y."/>
            <person name="Chen Z."/>
        </authorList>
    </citation>
    <scope>NUCLEOTIDE SEQUENCE [LARGE SCALE GENOMIC DNA]</scope>
    <source>
        <strain evidence="2 3">FJxs</strain>
    </source>
</reference>
<organism evidence="2 3">
    <name type="scientific">Sinomicrobium weinanense</name>
    <dbReference type="NCBI Taxonomy" id="2842200"/>
    <lineage>
        <taxon>Bacteria</taxon>
        <taxon>Pseudomonadati</taxon>
        <taxon>Bacteroidota</taxon>
        <taxon>Flavobacteriia</taxon>
        <taxon>Flavobacteriales</taxon>
        <taxon>Flavobacteriaceae</taxon>
        <taxon>Sinomicrobium</taxon>
    </lineage>
</organism>
<comment type="caution">
    <text evidence="2">The sequence shown here is derived from an EMBL/GenBank/DDBJ whole genome shotgun (WGS) entry which is preliminary data.</text>
</comment>
<dbReference type="EMBL" id="JACVDC010000100">
    <property type="protein sequence ID" value="MBC9798270.1"/>
    <property type="molecule type" value="Genomic_DNA"/>
</dbReference>
<evidence type="ECO:0000256" key="1">
    <source>
        <dbReference type="SAM" id="Phobius"/>
    </source>
</evidence>
<keyword evidence="3" id="KW-1185">Reference proteome</keyword>
<evidence type="ECO:0000313" key="3">
    <source>
        <dbReference type="Proteomes" id="UP000653730"/>
    </source>
</evidence>
<proteinExistence type="predicted"/>
<dbReference type="Proteomes" id="UP000653730">
    <property type="component" value="Unassembled WGS sequence"/>
</dbReference>
<feature type="transmembrane region" description="Helical" evidence="1">
    <location>
        <begin position="70"/>
        <end position="93"/>
    </location>
</feature>
<evidence type="ECO:0000313" key="2">
    <source>
        <dbReference type="EMBL" id="MBC9798270.1"/>
    </source>
</evidence>
<dbReference type="AlphaFoldDB" id="A0A926JVC6"/>
<keyword evidence="1" id="KW-0472">Membrane</keyword>